<protein>
    <recommendedName>
        <fullName evidence="8">WD repeat-containing protein 74</fullName>
    </recommendedName>
</protein>
<evidence type="ECO:0000256" key="6">
    <source>
        <dbReference type="ARBA" id="ARBA00023242"/>
    </source>
</evidence>
<evidence type="ECO:0000256" key="1">
    <source>
        <dbReference type="ARBA" id="ARBA00004604"/>
    </source>
</evidence>
<evidence type="ECO:0000256" key="4">
    <source>
        <dbReference type="ARBA" id="ARBA00022574"/>
    </source>
</evidence>
<comment type="subunit">
    <text evidence="7">Isoform 1 interacts (through WDR repeats) with NVL; the interaction is independent of RNA or pre-60S ribosome particles. Isoform 2 does not interact with NVL. Interacts with MTREX; the interaction dissociation in a late stage of rRNA synthesis is required for appropriate maturation of pre-60S particles and depends on the ATPase activity of NVL.</text>
</comment>
<dbReference type="Gene3D" id="2.130.10.10">
    <property type="entry name" value="YVTN repeat-like/Quinoprotein amine dehydrogenase"/>
    <property type="match status" value="2"/>
</dbReference>
<dbReference type="FunFam" id="2.130.10.10:FF:000214">
    <property type="entry name" value="WD repeat-containing protein 74"/>
    <property type="match status" value="1"/>
</dbReference>
<evidence type="ECO:0000256" key="2">
    <source>
        <dbReference type="ARBA" id="ARBA00022481"/>
    </source>
</evidence>
<evidence type="ECO:0000256" key="8">
    <source>
        <dbReference type="ARBA" id="ARBA00070569"/>
    </source>
</evidence>
<keyword evidence="11" id="KW-1185">Reference proteome</keyword>
<proteinExistence type="predicted"/>
<dbReference type="Pfam" id="PF00400">
    <property type="entry name" value="WD40"/>
    <property type="match status" value="1"/>
</dbReference>
<dbReference type="CDD" id="cd22857">
    <property type="entry name" value="WDR74"/>
    <property type="match status" value="1"/>
</dbReference>
<evidence type="ECO:0000313" key="10">
    <source>
        <dbReference type="EMBL" id="CAH1262264.1"/>
    </source>
</evidence>
<dbReference type="GO" id="GO:0042273">
    <property type="term" value="P:ribosomal large subunit biogenesis"/>
    <property type="evidence" value="ECO:0007669"/>
    <property type="project" value="InterPro"/>
</dbReference>
<feature type="region of interest" description="Disordered" evidence="9">
    <location>
        <begin position="319"/>
        <end position="370"/>
    </location>
</feature>
<keyword evidence="2" id="KW-0488">Methylation</keyword>
<dbReference type="InterPro" id="IPR037379">
    <property type="entry name" value="WDR74/Nsa1"/>
</dbReference>
<feature type="compositionally biased region" description="Basic residues" evidence="9">
    <location>
        <begin position="355"/>
        <end position="370"/>
    </location>
</feature>
<name>A0A8J9ZRL1_BRALA</name>
<dbReference type="SUPFAM" id="SSF50978">
    <property type="entry name" value="WD40 repeat-like"/>
    <property type="match status" value="1"/>
</dbReference>
<keyword evidence="4" id="KW-0853">WD repeat</keyword>
<accession>A0A8J9ZRL1</accession>
<dbReference type="EMBL" id="OV696689">
    <property type="protein sequence ID" value="CAH1262264.1"/>
    <property type="molecule type" value="Genomic_DNA"/>
</dbReference>
<keyword evidence="6" id="KW-0539">Nucleus</keyword>
<evidence type="ECO:0000256" key="3">
    <source>
        <dbReference type="ARBA" id="ARBA00022553"/>
    </source>
</evidence>
<organism evidence="10 11">
    <name type="scientific">Branchiostoma lanceolatum</name>
    <name type="common">Common lancelet</name>
    <name type="synonym">Amphioxus lanceolatum</name>
    <dbReference type="NCBI Taxonomy" id="7740"/>
    <lineage>
        <taxon>Eukaryota</taxon>
        <taxon>Metazoa</taxon>
        <taxon>Chordata</taxon>
        <taxon>Cephalochordata</taxon>
        <taxon>Leptocardii</taxon>
        <taxon>Amphioxiformes</taxon>
        <taxon>Branchiostomatidae</taxon>
        <taxon>Branchiostoma</taxon>
    </lineage>
</organism>
<dbReference type="SMART" id="SM00320">
    <property type="entry name" value="WD40"/>
    <property type="match status" value="5"/>
</dbReference>
<dbReference type="PANTHER" id="PTHR16038:SF4">
    <property type="entry name" value="WD REPEAT-CONTAINING PROTEIN 74"/>
    <property type="match status" value="1"/>
</dbReference>
<sequence length="370" mass="41295">MAASMQHVFVGAATGVFKGVNLAQKKATNFQNVASLSREEEICAMCWGNQQESQVCIGLKNGLVKTFDAEQGEFTDCANCAGGDGRFTGLAKYQGSLVTCVESGLLRVWKDEGEKVDMDVGKDVCRMRQNHALPHQVATGGKENELKLWDIQEPEKPIFKAKNVRNDFLDLRVPVWVTDLQFLSEQKLVTCTGHRQVRVYDPATPKRRPVLNVELGEYALTALSVTPDCQSVIVGDSQGSMVMVDLRMGKVQKAFKGFAGAIRSLQCHPTLPMVASCGLDRFLRIHDINTKEMLHKVYLKSKLNCLLFSSADFTQEETETTKKQKRKLESSNITDEDEDELWGNMSVVQDGKKTDKTKRKAKTKKLKKPK</sequence>
<dbReference type="GO" id="GO:0005730">
    <property type="term" value="C:nucleolus"/>
    <property type="evidence" value="ECO:0007669"/>
    <property type="project" value="UniProtKB-SubCell"/>
</dbReference>
<dbReference type="GO" id="GO:0016070">
    <property type="term" value="P:RNA metabolic process"/>
    <property type="evidence" value="ECO:0007669"/>
    <property type="project" value="UniProtKB-ARBA"/>
</dbReference>
<dbReference type="InterPro" id="IPR015943">
    <property type="entry name" value="WD40/YVTN_repeat-like_dom_sf"/>
</dbReference>
<keyword evidence="3" id="KW-0597">Phosphoprotein</keyword>
<comment type="subcellular location">
    <subcellularLocation>
        <location evidence="1">Nucleus</location>
        <location evidence="1">Nucleolus</location>
    </subcellularLocation>
</comment>
<dbReference type="PANTHER" id="PTHR16038">
    <property type="entry name" value="NOP SEVEN ASSOCIATED PROTEIN 1"/>
    <property type="match status" value="1"/>
</dbReference>
<dbReference type="GO" id="GO:0030687">
    <property type="term" value="C:preribosome, large subunit precursor"/>
    <property type="evidence" value="ECO:0007669"/>
    <property type="project" value="TreeGrafter"/>
</dbReference>
<dbReference type="FunFam" id="2.130.10.10:FF:000287">
    <property type="entry name" value="WD repeat-containing protein 74"/>
    <property type="match status" value="1"/>
</dbReference>
<dbReference type="InterPro" id="IPR036322">
    <property type="entry name" value="WD40_repeat_dom_sf"/>
</dbReference>
<reference evidence="10" key="1">
    <citation type="submission" date="2022-01" db="EMBL/GenBank/DDBJ databases">
        <authorList>
            <person name="Braso-Vives M."/>
        </authorList>
    </citation>
    <scope>NUCLEOTIDE SEQUENCE</scope>
</reference>
<dbReference type="Proteomes" id="UP000838412">
    <property type="component" value="Chromosome 4"/>
</dbReference>
<dbReference type="InterPro" id="IPR001680">
    <property type="entry name" value="WD40_rpt"/>
</dbReference>
<dbReference type="OrthoDB" id="18388at2759"/>
<gene>
    <name evidence="10" type="primary">WDR74</name>
    <name evidence="10" type="ORF">BLAG_LOCUS17408</name>
</gene>
<keyword evidence="5" id="KW-0677">Repeat</keyword>
<evidence type="ECO:0000256" key="7">
    <source>
        <dbReference type="ARBA" id="ARBA00065913"/>
    </source>
</evidence>
<evidence type="ECO:0000313" key="11">
    <source>
        <dbReference type="Proteomes" id="UP000838412"/>
    </source>
</evidence>
<evidence type="ECO:0000256" key="9">
    <source>
        <dbReference type="SAM" id="MobiDB-lite"/>
    </source>
</evidence>
<dbReference type="AlphaFoldDB" id="A0A8J9ZRL1"/>
<evidence type="ECO:0000256" key="5">
    <source>
        <dbReference type="ARBA" id="ARBA00022737"/>
    </source>
</evidence>